<dbReference type="OrthoDB" id="9808367at2"/>
<evidence type="ECO:0000256" key="1">
    <source>
        <dbReference type="ARBA" id="ARBA00001947"/>
    </source>
</evidence>
<dbReference type="RefSeq" id="WP_133211264.1">
    <property type="nucleotide sequence ID" value="NZ_SMSE01000002.1"/>
</dbReference>
<dbReference type="GO" id="GO:0040029">
    <property type="term" value="P:epigenetic regulation of gene expression"/>
    <property type="evidence" value="ECO:0007669"/>
    <property type="project" value="TreeGrafter"/>
</dbReference>
<dbReference type="GO" id="GO:0016787">
    <property type="term" value="F:hydrolase activity"/>
    <property type="evidence" value="ECO:0007669"/>
    <property type="project" value="UniProtKB-KW"/>
</dbReference>
<proteinExistence type="inferred from homology"/>
<evidence type="ECO:0000313" key="8">
    <source>
        <dbReference type="Proteomes" id="UP000295554"/>
    </source>
</evidence>
<dbReference type="PANTHER" id="PTHR10625:SF17">
    <property type="entry name" value="HISTONE DEACETYLASE 8"/>
    <property type="match status" value="1"/>
</dbReference>
<dbReference type="InterPro" id="IPR023801">
    <property type="entry name" value="His_deacetylse_dom"/>
</dbReference>
<evidence type="ECO:0000256" key="2">
    <source>
        <dbReference type="ARBA" id="ARBA00005947"/>
    </source>
</evidence>
<dbReference type="SUPFAM" id="SSF52768">
    <property type="entry name" value="Arginase/deacetylase"/>
    <property type="match status" value="1"/>
</dbReference>
<evidence type="ECO:0000256" key="3">
    <source>
        <dbReference type="ARBA" id="ARBA00022723"/>
    </source>
</evidence>
<dbReference type="Proteomes" id="UP000295554">
    <property type="component" value="Unassembled WGS sequence"/>
</dbReference>
<keyword evidence="4" id="KW-0378">Hydrolase</keyword>
<dbReference type="InterPro" id="IPR000286">
    <property type="entry name" value="HDACs"/>
</dbReference>
<sequence length="342" mass="37366">MLTVYSEKHALHNPRGELCGGELVVPFECPARVEHILQRVKKVALGDIIAPGNFGIEAVARVHDPAYVRFLESCWRQWSAAGYRGDAIATVWPARGMQQRIPEHIEGKLGYYALACETAITRGTWEAARASVDVALTAQAALRDGERAAFALCRPPGHHAAADLFGGYCFINNAAVATQAFIDQGAERVALLDVDFHHGNGSQAVFYDRSDIMFLSLHGDPKYAFPHFLGYADETGCGAGEGYNHNYPMGPGTCFSTWGEALADACRNIRNYAPDALVVSLGVDTFEHDPISFFRLTSEDFRRYGATIARLDLPTLFVMEGGYAVDEIGINAVNVLEGYEGR</sequence>
<keyword evidence="8" id="KW-1185">Reference proteome</keyword>
<keyword evidence="5" id="KW-0862">Zinc</keyword>
<organism evidence="7 8">
    <name type="scientific">Seongchinamella unica</name>
    <dbReference type="NCBI Taxonomy" id="2547392"/>
    <lineage>
        <taxon>Bacteria</taxon>
        <taxon>Pseudomonadati</taxon>
        <taxon>Pseudomonadota</taxon>
        <taxon>Gammaproteobacteria</taxon>
        <taxon>Cellvibrionales</taxon>
        <taxon>Halieaceae</taxon>
        <taxon>Seongchinamella</taxon>
    </lineage>
</organism>
<dbReference type="EMBL" id="SMSE01000002">
    <property type="protein sequence ID" value="TDG13360.1"/>
    <property type="molecule type" value="Genomic_DNA"/>
</dbReference>
<dbReference type="GO" id="GO:0046872">
    <property type="term" value="F:metal ion binding"/>
    <property type="evidence" value="ECO:0007669"/>
    <property type="project" value="UniProtKB-KW"/>
</dbReference>
<dbReference type="InterPro" id="IPR037138">
    <property type="entry name" value="His_deacetylse_dom_sf"/>
</dbReference>
<keyword evidence="3" id="KW-0479">Metal-binding</keyword>
<feature type="domain" description="Histone deacetylase" evidence="6">
    <location>
        <begin position="28"/>
        <end position="335"/>
    </location>
</feature>
<dbReference type="Gene3D" id="3.40.800.20">
    <property type="entry name" value="Histone deacetylase domain"/>
    <property type="match status" value="1"/>
</dbReference>
<reference evidence="7 8" key="1">
    <citation type="submission" date="2019-03" db="EMBL/GenBank/DDBJ databases">
        <title>Seongchinamella monodicae gen. nov., sp. nov., a novel member of the Gammaproteobacteria isolated from a tidal mudflat of beach.</title>
        <authorList>
            <person name="Yang H.G."/>
            <person name="Kang J.W."/>
            <person name="Lee S.D."/>
        </authorList>
    </citation>
    <scope>NUCLEOTIDE SEQUENCE [LARGE SCALE GENOMIC DNA]</scope>
    <source>
        <strain evidence="7 8">GH4-78</strain>
    </source>
</reference>
<evidence type="ECO:0000256" key="4">
    <source>
        <dbReference type="ARBA" id="ARBA00022801"/>
    </source>
</evidence>
<comment type="caution">
    <text evidence="7">The sequence shown here is derived from an EMBL/GenBank/DDBJ whole genome shotgun (WGS) entry which is preliminary data.</text>
</comment>
<name>A0A4R5LRB5_9GAMM</name>
<evidence type="ECO:0000313" key="7">
    <source>
        <dbReference type="EMBL" id="TDG13360.1"/>
    </source>
</evidence>
<dbReference type="PRINTS" id="PR01270">
    <property type="entry name" value="HDASUPER"/>
</dbReference>
<accession>A0A4R5LRB5</accession>
<dbReference type="AlphaFoldDB" id="A0A4R5LRB5"/>
<comment type="cofactor">
    <cofactor evidence="1">
        <name>Zn(2+)</name>
        <dbReference type="ChEBI" id="CHEBI:29105"/>
    </cofactor>
</comment>
<gene>
    <name evidence="7" type="ORF">E2F43_07395</name>
</gene>
<evidence type="ECO:0000256" key="5">
    <source>
        <dbReference type="ARBA" id="ARBA00022833"/>
    </source>
</evidence>
<protein>
    <submittedName>
        <fullName evidence="7">Histone deacetylase family protein</fullName>
    </submittedName>
</protein>
<dbReference type="GO" id="GO:0004407">
    <property type="term" value="F:histone deacetylase activity"/>
    <property type="evidence" value="ECO:0007669"/>
    <property type="project" value="TreeGrafter"/>
</dbReference>
<comment type="similarity">
    <text evidence="2">Belongs to the histone deacetylase family.</text>
</comment>
<dbReference type="PANTHER" id="PTHR10625">
    <property type="entry name" value="HISTONE DEACETYLASE HDAC1-RELATED"/>
    <property type="match status" value="1"/>
</dbReference>
<dbReference type="InterPro" id="IPR023696">
    <property type="entry name" value="Ureohydrolase_dom_sf"/>
</dbReference>
<dbReference type="CDD" id="cd10001">
    <property type="entry name" value="HDAC_classII_APAH"/>
    <property type="match status" value="1"/>
</dbReference>
<dbReference type="Pfam" id="PF00850">
    <property type="entry name" value="Hist_deacetyl"/>
    <property type="match status" value="1"/>
</dbReference>
<evidence type="ECO:0000259" key="6">
    <source>
        <dbReference type="Pfam" id="PF00850"/>
    </source>
</evidence>